<evidence type="ECO:0008006" key="4">
    <source>
        <dbReference type="Google" id="ProtNLM"/>
    </source>
</evidence>
<dbReference type="KEGG" id="lul:LPB138_05240"/>
<gene>
    <name evidence="2" type="ORF">LPB138_05240</name>
</gene>
<protein>
    <recommendedName>
        <fullName evidence="4">Peptidase</fullName>
    </recommendedName>
</protein>
<keyword evidence="3" id="KW-1185">Reference proteome</keyword>
<feature type="transmembrane region" description="Helical" evidence="1">
    <location>
        <begin position="20"/>
        <end position="47"/>
    </location>
</feature>
<dbReference type="STRING" id="1850246.LPB138_05240"/>
<feature type="transmembrane region" description="Helical" evidence="1">
    <location>
        <begin position="156"/>
        <end position="177"/>
    </location>
</feature>
<dbReference type="OrthoDB" id="111691at2"/>
<keyword evidence="1" id="KW-1133">Transmembrane helix</keyword>
<dbReference type="InterPro" id="IPR005625">
    <property type="entry name" value="PepSY-ass_TM"/>
</dbReference>
<evidence type="ECO:0000313" key="3">
    <source>
        <dbReference type="Proteomes" id="UP000176050"/>
    </source>
</evidence>
<dbReference type="AlphaFoldDB" id="A0A1D8P6C0"/>
<keyword evidence="1" id="KW-0472">Membrane</keyword>
<dbReference type="EMBL" id="CP017478">
    <property type="protein sequence ID" value="AOW20120.1"/>
    <property type="molecule type" value="Genomic_DNA"/>
</dbReference>
<keyword evidence="1" id="KW-0812">Transmembrane</keyword>
<dbReference type="RefSeq" id="WP_070236259.1">
    <property type="nucleotide sequence ID" value="NZ_CP017478.1"/>
</dbReference>
<dbReference type="Proteomes" id="UP000176050">
    <property type="component" value="Chromosome"/>
</dbReference>
<dbReference type="PANTHER" id="PTHR34219:SF3">
    <property type="entry name" value="BLL7967 PROTEIN"/>
    <property type="match status" value="1"/>
</dbReference>
<dbReference type="Pfam" id="PF03929">
    <property type="entry name" value="PepSY_TM"/>
    <property type="match status" value="1"/>
</dbReference>
<dbReference type="PANTHER" id="PTHR34219">
    <property type="entry name" value="IRON-REGULATED INNER MEMBRANE PROTEIN-RELATED"/>
    <property type="match status" value="1"/>
</dbReference>
<reference evidence="2 3" key="1">
    <citation type="submission" date="2016-10" db="EMBL/GenBank/DDBJ databases">
        <title>Lutibacter sp. LPB0138, isolated from marine gastropod.</title>
        <authorList>
            <person name="Kim E."/>
            <person name="Yi H."/>
        </authorList>
    </citation>
    <scope>NUCLEOTIDE SEQUENCE [LARGE SCALE GENOMIC DNA]</scope>
    <source>
        <strain evidence="2 3">LPB0138</strain>
    </source>
</reference>
<evidence type="ECO:0000313" key="2">
    <source>
        <dbReference type="EMBL" id="AOW20120.1"/>
    </source>
</evidence>
<sequence length="402" mass="46389">MRLLNALLRKKRKKESWLKYIMSVLHLWLGLLSSIVIFIVCITGSIYTFKNKIIDAYNYDKVYVSEEDKPFLSLDKIRYIFKNKNLEITQITIPDTPNKSLHVSYKNLKTKNSGSYYVNPYSGKIIGSGDYSLENFFSIVLSLHRSLLIDNVGKQIVGVSILIFVFMLFSGLILWWPNKLKQIKQGLKVKWKAKFRRVNYDLHNVFGFYFLLPLLFISITGLYVSYPWVKSAIIVSLGGTPVLTAQASEETKAELSNAFNDILKEMVEKENEKSTLKEVKPVSIDSIIHLADMKLNYIGITTVKMPNEKDPRFTIKKINRENWLKALLPDIISFNKKGEIKRVELFKNKPLSKQFIEISLPLHTGEIMGWPSLIFYFIATLIGCSLPITGFLIWWGKYKKTT</sequence>
<accession>A0A1D8P6C0</accession>
<feature type="transmembrane region" description="Helical" evidence="1">
    <location>
        <begin position="198"/>
        <end position="224"/>
    </location>
</feature>
<proteinExistence type="predicted"/>
<feature type="transmembrane region" description="Helical" evidence="1">
    <location>
        <begin position="373"/>
        <end position="395"/>
    </location>
</feature>
<evidence type="ECO:0000256" key="1">
    <source>
        <dbReference type="SAM" id="Phobius"/>
    </source>
</evidence>
<name>A0A1D8P6C0_9FLAO</name>
<organism evidence="2 3">
    <name type="scientific">Urechidicola croceus</name>
    <dbReference type="NCBI Taxonomy" id="1850246"/>
    <lineage>
        <taxon>Bacteria</taxon>
        <taxon>Pseudomonadati</taxon>
        <taxon>Bacteroidota</taxon>
        <taxon>Flavobacteriia</taxon>
        <taxon>Flavobacteriales</taxon>
        <taxon>Flavobacteriaceae</taxon>
        <taxon>Urechidicola</taxon>
    </lineage>
</organism>